<name>A0A415PHW0_9FIRM</name>
<keyword evidence="1" id="KW-0812">Transmembrane</keyword>
<proteinExistence type="predicted"/>
<evidence type="ECO:0000313" key="2">
    <source>
        <dbReference type="EMBL" id="RHM12278.1"/>
    </source>
</evidence>
<keyword evidence="1" id="KW-1133">Transmembrane helix</keyword>
<feature type="transmembrane region" description="Helical" evidence="1">
    <location>
        <begin position="120"/>
        <end position="136"/>
    </location>
</feature>
<sequence length="174" mass="19745">MKGAFTYERKKLRKSARFISILLSIGCIIFGIMSVLLFAGIMVFVCAKLFFSDIFLEAWETAIKAGQTLSFGQCIFFFICVLGEFICIFLALYNAKRIFGCISKGHSPFTNTTAIQIRKIALYVLLFAVFSVLSVFKMVFSSFFMCTLFALILYCISLIFDYGCELQQEIDETL</sequence>
<feature type="transmembrane region" description="Helical" evidence="1">
    <location>
        <begin position="142"/>
        <end position="160"/>
    </location>
</feature>
<keyword evidence="1" id="KW-0472">Membrane</keyword>
<gene>
    <name evidence="2" type="ORF">DWZ83_04515</name>
</gene>
<feature type="transmembrane region" description="Helical" evidence="1">
    <location>
        <begin position="21"/>
        <end position="50"/>
    </location>
</feature>
<evidence type="ECO:0000313" key="3">
    <source>
        <dbReference type="Proteomes" id="UP000284868"/>
    </source>
</evidence>
<dbReference type="Proteomes" id="UP000284868">
    <property type="component" value="Unassembled WGS sequence"/>
</dbReference>
<comment type="caution">
    <text evidence="2">The sequence shown here is derived from an EMBL/GenBank/DDBJ whole genome shotgun (WGS) entry which is preliminary data.</text>
</comment>
<evidence type="ECO:0000256" key="1">
    <source>
        <dbReference type="SAM" id="Phobius"/>
    </source>
</evidence>
<feature type="transmembrane region" description="Helical" evidence="1">
    <location>
        <begin position="70"/>
        <end position="93"/>
    </location>
</feature>
<dbReference type="OrthoDB" id="1857583at2"/>
<dbReference type="AlphaFoldDB" id="A0A415PHW0"/>
<protein>
    <submittedName>
        <fullName evidence="2">DUF2975 domain-containing protein</fullName>
    </submittedName>
</protein>
<organism evidence="2 3">
    <name type="scientific">Amedibacillus dolichus</name>
    <dbReference type="NCBI Taxonomy" id="31971"/>
    <lineage>
        <taxon>Bacteria</taxon>
        <taxon>Bacillati</taxon>
        <taxon>Bacillota</taxon>
        <taxon>Erysipelotrichia</taxon>
        <taxon>Erysipelotrichales</taxon>
        <taxon>Erysipelotrichaceae</taxon>
        <taxon>Amedibacillus</taxon>
    </lineage>
</organism>
<keyword evidence="3" id="KW-1185">Reference proteome</keyword>
<dbReference type="EMBL" id="QRPK01000016">
    <property type="protein sequence ID" value="RHM12278.1"/>
    <property type="molecule type" value="Genomic_DNA"/>
</dbReference>
<reference evidence="2 3" key="1">
    <citation type="submission" date="2018-08" db="EMBL/GenBank/DDBJ databases">
        <title>A genome reference for cultivated species of the human gut microbiota.</title>
        <authorList>
            <person name="Zou Y."/>
            <person name="Xue W."/>
            <person name="Luo G."/>
        </authorList>
    </citation>
    <scope>NUCLEOTIDE SEQUENCE [LARGE SCALE GENOMIC DNA]</scope>
    <source>
        <strain evidence="2 3">AF35-6BH</strain>
    </source>
</reference>
<dbReference type="RefSeq" id="WP_118365467.1">
    <property type="nucleotide sequence ID" value="NZ_QRPK01000016.1"/>
</dbReference>
<accession>A0A415PHW0</accession>